<feature type="region of interest" description="Disordered" evidence="14">
    <location>
        <begin position="53"/>
        <end position="79"/>
    </location>
</feature>
<dbReference type="SMART" id="SM00108">
    <property type="entry name" value="B_lectin"/>
    <property type="match status" value="1"/>
</dbReference>
<protein>
    <recommendedName>
        <fullName evidence="2">non-specific serine/threonine protein kinase</fullName>
        <ecNumber evidence="2">2.7.11.1</ecNumber>
    </recommendedName>
</protein>
<evidence type="ECO:0000256" key="3">
    <source>
        <dbReference type="ARBA" id="ARBA00022536"/>
    </source>
</evidence>
<proteinExistence type="predicted"/>
<evidence type="ECO:0000256" key="13">
    <source>
        <dbReference type="PROSITE-ProRule" id="PRU10141"/>
    </source>
</evidence>
<comment type="catalytic activity">
    <reaction evidence="12">
        <text>L-seryl-[protein] + ATP = O-phospho-L-seryl-[protein] + ADP + H(+)</text>
        <dbReference type="Rhea" id="RHEA:17989"/>
        <dbReference type="Rhea" id="RHEA-COMP:9863"/>
        <dbReference type="Rhea" id="RHEA-COMP:11604"/>
        <dbReference type="ChEBI" id="CHEBI:15378"/>
        <dbReference type="ChEBI" id="CHEBI:29999"/>
        <dbReference type="ChEBI" id="CHEBI:30616"/>
        <dbReference type="ChEBI" id="CHEBI:83421"/>
        <dbReference type="ChEBI" id="CHEBI:456216"/>
        <dbReference type="EC" id="2.7.11.1"/>
    </reaction>
</comment>
<evidence type="ECO:0000256" key="12">
    <source>
        <dbReference type="ARBA" id="ARBA00048679"/>
    </source>
</evidence>
<keyword evidence="9 13" id="KW-0067">ATP-binding</keyword>
<keyword evidence="5" id="KW-0732">Signal</keyword>
<feature type="compositionally biased region" description="Low complexity" evidence="14">
    <location>
        <begin position="1038"/>
        <end position="1049"/>
    </location>
</feature>
<dbReference type="SUPFAM" id="SSF56112">
    <property type="entry name" value="Protein kinase-like (PK-like)"/>
    <property type="match status" value="1"/>
</dbReference>
<feature type="transmembrane region" description="Helical" evidence="15">
    <location>
        <begin position="622"/>
        <end position="647"/>
    </location>
</feature>
<dbReference type="EC" id="2.7.11.1" evidence="2"/>
<evidence type="ECO:0000313" key="18">
    <source>
        <dbReference type="EMBL" id="PAN22140.2"/>
    </source>
</evidence>
<dbReference type="PROSITE" id="PS50011">
    <property type="entry name" value="PROTEIN_KINASE_DOM"/>
    <property type="match status" value="1"/>
</dbReference>
<evidence type="ECO:0000256" key="6">
    <source>
        <dbReference type="ARBA" id="ARBA00022734"/>
    </source>
</evidence>
<dbReference type="InterPro" id="IPR001480">
    <property type="entry name" value="Bulb-type_lectin_dom"/>
</dbReference>
<dbReference type="Gramene" id="PAN22140">
    <property type="protein sequence ID" value="PAN22140"/>
    <property type="gene ID" value="PAHAL_3G517300"/>
</dbReference>
<feature type="region of interest" description="Disordered" evidence="14">
    <location>
        <begin position="1034"/>
        <end position="1057"/>
    </location>
</feature>
<keyword evidence="15" id="KW-0472">Membrane</keyword>
<dbReference type="InterPro" id="IPR017441">
    <property type="entry name" value="Protein_kinase_ATP_BS"/>
</dbReference>
<dbReference type="InterPro" id="IPR008271">
    <property type="entry name" value="Ser/Thr_kinase_AS"/>
</dbReference>
<feature type="region of interest" description="Disordered" evidence="14">
    <location>
        <begin position="108"/>
        <end position="144"/>
    </location>
</feature>
<feature type="domain" description="Protein kinase" evidence="16">
    <location>
        <begin position="715"/>
        <end position="995"/>
    </location>
</feature>
<dbReference type="FunFam" id="1.10.510.10:FF:000621">
    <property type="entry name" value="Serine/threonine-protein kinase"/>
    <property type="match status" value="1"/>
</dbReference>
<keyword evidence="4" id="KW-0808">Transferase</keyword>
<evidence type="ECO:0000256" key="11">
    <source>
        <dbReference type="ARBA" id="ARBA00047899"/>
    </source>
</evidence>
<gene>
    <name evidence="18" type="ORF">PAHAL_3G517300</name>
</gene>
<feature type="compositionally biased region" description="Polar residues" evidence="14">
    <location>
        <begin position="118"/>
        <end position="139"/>
    </location>
</feature>
<feature type="binding site" evidence="13">
    <location>
        <position position="743"/>
    </location>
    <ligand>
        <name>ATP</name>
        <dbReference type="ChEBI" id="CHEBI:30616"/>
    </ligand>
</feature>
<dbReference type="Proteomes" id="UP000243499">
    <property type="component" value="Chromosome 3"/>
</dbReference>
<organism evidence="18">
    <name type="scientific">Panicum hallii</name>
    <dbReference type="NCBI Taxonomy" id="206008"/>
    <lineage>
        <taxon>Eukaryota</taxon>
        <taxon>Viridiplantae</taxon>
        <taxon>Streptophyta</taxon>
        <taxon>Embryophyta</taxon>
        <taxon>Tracheophyta</taxon>
        <taxon>Spermatophyta</taxon>
        <taxon>Magnoliopsida</taxon>
        <taxon>Liliopsida</taxon>
        <taxon>Poales</taxon>
        <taxon>Poaceae</taxon>
        <taxon>PACMAD clade</taxon>
        <taxon>Panicoideae</taxon>
        <taxon>Panicodae</taxon>
        <taxon>Paniceae</taxon>
        <taxon>Panicinae</taxon>
        <taxon>Panicum</taxon>
        <taxon>Panicum sect. Panicum</taxon>
    </lineage>
</organism>
<keyword evidence="10" id="KW-0675">Receptor</keyword>
<dbReference type="GO" id="GO:0005524">
    <property type="term" value="F:ATP binding"/>
    <property type="evidence" value="ECO:0007669"/>
    <property type="project" value="UniProtKB-UniRule"/>
</dbReference>
<sequence length="1057" mass="112387">MLHRRCIQAPRATVVVPHALPPPIQLLGPRPPHPSPASACRLRGPLALLRTAAGPPLLHPSSGGEEGRAEGEGRWRPMRGRRGHVCGDCGGREGRQWKGREIAVEMRGTLPSCRGRQDSGSNSPGFLSSPARQGSQSQRPPRLASPRLAGVAINQSTPPQVSLSIATTLRLRPTLLCAHAHEHARPSHGAASLLHLSRLILLLSLAAAAPARLVPVQYLYPPFNLTYFHFIDTNGVFLLSPGANFSAAVYNAGATEASDSQSRFFFSVLHTTSRTPVWTATAAGSTILESVVLSLSATGLTLFDPSAAQPDPAWSTPRLRDPVAALRLLDTGELTLIDAHNATLWSSASGNDLSPGAYRLVLTPNDALLQWATSSSPSSSAEAFLTYWALSSDPAAVQDSSHAVASMAVNASGIYLLADNGRDTVYRLLFPSPPASKGDSRVLKVDPSGRLRALTLTAGATVPTVWAAPANDCDLPLPCPSLSLCTPGGNGSTCMCPDAFSTYSTGGCAPADGTALPAIPADSCDAGAKKAARYSYVSLGAGIGYLPTKFALPDTSGDALPACRDLCSGNCSCLGFFYRNSSRSCFLLHNQIGSVFRASADAAVGFIKTLPSQHGKGSSSSLSLITIVFGIVLPTVAAVLISFLLYAMGAQWLRKRRPQHLKKTSGSWFKLPAMLSSSRAPSSAPSGSGDDLDEDVLIPGLPTRFTYGELDAATDGFKWQIGCGGFGSVFRGELPDRSTVAVKRMNGLGTQGRREFLTEIAVIGNVHHVNLVKLRGFCAEGARQLLVYEYMNRGSLDQTLFRAGAAAPEWPARLRVCIGAARGLAYLHAGCDRKILHCDVKPENILLDDRGGVKIADFGLAKLMSPEQSGLFTTMRGTRGYLAPEWLMNAPITDKADVYSFGMVLLEIVRGRKNSKKQEEEHTSGGSSAGSASSSEYFPALALELHEQGRYGSWWTRGWRARRRCAVARVVRVALCCLHEDAALRPAMAVVSAMLDGSMDAGEPRAELLRYLRMYGRGLVDLRPAGWMAKGSDTTAGVSSSWSPPSCVSAQQLSGPR</sequence>
<evidence type="ECO:0000259" key="17">
    <source>
        <dbReference type="PROSITE" id="PS50948"/>
    </source>
</evidence>
<dbReference type="GO" id="GO:0004674">
    <property type="term" value="F:protein serine/threonine kinase activity"/>
    <property type="evidence" value="ECO:0007669"/>
    <property type="project" value="UniProtKB-EC"/>
</dbReference>
<dbReference type="PANTHER" id="PTHR47976">
    <property type="entry name" value="G-TYPE LECTIN S-RECEPTOR-LIKE SERINE/THREONINE-PROTEIN KINASE SD2-5"/>
    <property type="match status" value="1"/>
</dbReference>
<feature type="compositionally biased region" description="Low complexity" evidence="14">
    <location>
        <begin position="924"/>
        <end position="934"/>
    </location>
</feature>
<keyword evidence="8" id="KW-0418">Kinase</keyword>
<evidence type="ECO:0000256" key="1">
    <source>
        <dbReference type="ARBA" id="ARBA00004479"/>
    </source>
</evidence>
<dbReference type="InterPro" id="IPR003609">
    <property type="entry name" value="Pan_app"/>
</dbReference>
<dbReference type="GO" id="GO:0030246">
    <property type="term" value="F:carbohydrate binding"/>
    <property type="evidence" value="ECO:0007669"/>
    <property type="project" value="UniProtKB-KW"/>
</dbReference>
<evidence type="ECO:0000256" key="9">
    <source>
        <dbReference type="ARBA" id="ARBA00022840"/>
    </source>
</evidence>
<feature type="compositionally biased region" description="Basic and acidic residues" evidence="14">
    <location>
        <begin position="65"/>
        <end position="75"/>
    </location>
</feature>
<dbReference type="InterPro" id="IPR011009">
    <property type="entry name" value="Kinase-like_dom_sf"/>
</dbReference>
<evidence type="ECO:0000256" key="2">
    <source>
        <dbReference type="ARBA" id="ARBA00012513"/>
    </source>
</evidence>
<dbReference type="PROSITE" id="PS50948">
    <property type="entry name" value="PAN"/>
    <property type="match status" value="1"/>
</dbReference>
<evidence type="ECO:0000259" key="16">
    <source>
        <dbReference type="PROSITE" id="PS50011"/>
    </source>
</evidence>
<feature type="domain" description="Apple" evidence="17">
    <location>
        <begin position="524"/>
        <end position="611"/>
    </location>
</feature>
<dbReference type="Pfam" id="PF00069">
    <property type="entry name" value="Pkinase"/>
    <property type="match status" value="1"/>
</dbReference>
<feature type="region of interest" description="Disordered" evidence="14">
    <location>
        <begin position="915"/>
        <end position="934"/>
    </location>
</feature>
<keyword evidence="3" id="KW-0245">EGF-like domain</keyword>
<dbReference type="EMBL" id="CM008048">
    <property type="protein sequence ID" value="PAN22140.2"/>
    <property type="molecule type" value="Genomic_DNA"/>
</dbReference>
<comment type="catalytic activity">
    <reaction evidence="11">
        <text>L-threonyl-[protein] + ATP = O-phospho-L-threonyl-[protein] + ADP + H(+)</text>
        <dbReference type="Rhea" id="RHEA:46608"/>
        <dbReference type="Rhea" id="RHEA-COMP:11060"/>
        <dbReference type="Rhea" id="RHEA-COMP:11605"/>
        <dbReference type="ChEBI" id="CHEBI:15378"/>
        <dbReference type="ChEBI" id="CHEBI:30013"/>
        <dbReference type="ChEBI" id="CHEBI:30616"/>
        <dbReference type="ChEBI" id="CHEBI:61977"/>
        <dbReference type="ChEBI" id="CHEBI:456216"/>
        <dbReference type="EC" id="2.7.11.1"/>
    </reaction>
</comment>
<keyword evidence="7 13" id="KW-0547">Nucleotide-binding</keyword>
<keyword evidence="6" id="KW-0430">Lectin</keyword>
<evidence type="ECO:0000256" key="15">
    <source>
        <dbReference type="SAM" id="Phobius"/>
    </source>
</evidence>
<dbReference type="FunFam" id="3.30.200.20:FF:000483">
    <property type="entry name" value="Putative receptor-like protein kinase"/>
    <property type="match status" value="1"/>
</dbReference>
<name>A0A2S3HFW8_9POAL</name>
<evidence type="ECO:0000256" key="7">
    <source>
        <dbReference type="ARBA" id="ARBA00022741"/>
    </source>
</evidence>
<evidence type="ECO:0000256" key="4">
    <source>
        <dbReference type="ARBA" id="ARBA00022679"/>
    </source>
</evidence>
<dbReference type="InterPro" id="IPR000719">
    <property type="entry name" value="Prot_kinase_dom"/>
</dbReference>
<evidence type="ECO:0000256" key="8">
    <source>
        <dbReference type="ARBA" id="ARBA00022777"/>
    </source>
</evidence>
<dbReference type="AlphaFoldDB" id="A0A2S3HFW8"/>
<dbReference type="PROSITE" id="PS00108">
    <property type="entry name" value="PROTEIN_KINASE_ST"/>
    <property type="match status" value="1"/>
</dbReference>
<dbReference type="PANTHER" id="PTHR47976:SF111">
    <property type="entry name" value="NON-SPECIFIC SERINE_THREONINE PROTEIN KINASE"/>
    <property type="match status" value="1"/>
</dbReference>
<dbReference type="PROSITE" id="PS00107">
    <property type="entry name" value="PROTEIN_KINASE_ATP"/>
    <property type="match status" value="1"/>
</dbReference>
<dbReference type="GO" id="GO:0051707">
    <property type="term" value="P:response to other organism"/>
    <property type="evidence" value="ECO:0007669"/>
    <property type="project" value="UniProtKB-ARBA"/>
</dbReference>
<dbReference type="Gene3D" id="1.10.510.10">
    <property type="entry name" value="Transferase(Phosphotransferase) domain 1"/>
    <property type="match status" value="1"/>
</dbReference>
<dbReference type="InterPro" id="IPR036426">
    <property type="entry name" value="Bulb-type_lectin_dom_sf"/>
</dbReference>
<comment type="subcellular location">
    <subcellularLocation>
        <location evidence="1">Membrane</location>
        <topology evidence="1">Single-pass type I membrane protein</topology>
    </subcellularLocation>
</comment>
<accession>A0A2S3HFW8</accession>
<dbReference type="GO" id="GO:0016020">
    <property type="term" value="C:membrane"/>
    <property type="evidence" value="ECO:0007669"/>
    <property type="project" value="UniProtKB-SubCell"/>
</dbReference>
<keyword evidence="15" id="KW-0812">Transmembrane</keyword>
<dbReference type="InterPro" id="IPR051343">
    <property type="entry name" value="G-type_lectin_kinases/EP1-like"/>
</dbReference>
<keyword evidence="15" id="KW-1133">Transmembrane helix</keyword>
<evidence type="ECO:0000256" key="5">
    <source>
        <dbReference type="ARBA" id="ARBA00022729"/>
    </source>
</evidence>
<dbReference type="Gene3D" id="3.30.200.20">
    <property type="entry name" value="Phosphorylase Kinase, domain 1"/>
    <property type="match status" value="1"/>
</dbReference>
<evidence type="ECO:0000256" key="14">
    <source>
        <dbReference type="SAM" id="MobiDB-lite"/>
    </source>
</evidence>
<dbReference type="Gene3D" id="2.90.10.10">
    <property type="entry name" value="Bulb-type lectin domain"/>
    <property type="match status" value="1"/>
</dbReference>
<evidence type="ECO:0000256" key="10">
    <source>
        <dbReference type="ARBA" id="ARBA00023170"/>
    </source>
</evidence>
<dbReference type="SMART" id="SM00220">
    <property type="entry name" value="S_TKc"/>
    <property type="match status" value="1"/>
</dbReference>
<reference evidence="18" key="1">
    <citation type="submission" date="2018-04" db="EMBL/GenBank/DDBJ databases">
        <title>WGS assembly of Panicum hallii.</title>
        <authorList>
            <person name="Lovell J."/>
            <person name="Jenkins J."/>
            <person name="Lowry D."/>
            <person name="Mamidi S."/>
            <person name="Sreedasyam A."/>
            <person name="Weng X."/>
            <person name="Barry K."/>
            <person name="Bonette J."/>
            <person name="Campitelli B."/>
            <person name="Daum C."/>
            <person name="Gordon S."/>
            <person name="Gould B."/>
            <person name="Lipzen A."/>
            <person name="Macqueen A."/>
            <person name="Palacio-Mejia J."/>
            <person name="Plott C."/>
            <person name="Shakirov E."/>
            <person name="Shu S."/>
            <person name="Yoshinaga Y."/>
            <person name="Zane M."/>
            <person name="Rokhsar D."/>
            <person name="Grimwood J."/>
            <person name="Schmutz J."/>
            <person name="Juenger T."/>
        </authorList>
    </citation>
    <scope>NUCLEOTIDE SEQUENCE [LARGE SCALE GENOMIC DNA]</scope>
    <source>
        <strain evidence="18">FIL2</strain>
    </source>
</reference>
<dbReference type="SUPFAM" id="SSF51110">
    <property type="entry name" value="alpha-D-mannose-specific plant lectins"/>
    <property type="match status" value="1"/>
</dbReference>